<dbReference type="CDD" id="cd08168">
    <property type="entry name" value="Cytochrom_C3"/>
    <property type="match status" value="1"/>
</dbReference>
<keyword evidence="7" id="KW-0472">Membrane</keyword>
<dbReference type="InterPro" id="IPR009056">
    <property type="entry name" value="Cyt_c-like_dom"/>
</dbReference>
<feature type="domain" description="Cytochrome c" evidence="9">
    <location>
        <begin position="66"/>
        <end position="157"/>
    </location>
</feature>
<feature type="signal peptide" evidence="8">
    <location>
        <begin position="1"/>
        <end position="26"/>
    </location>
</feature>
<keyword evidence="1" id="KW-0813">Transport</keyword>
<evidence type="ECO:0000256" key="3">
    <source>
        <dbReference type="ARBA" id="ARBA00022723"/>
    </source>
</evidence>
<reference evidence="11" key="1">
    <citation type="journal article" date="2019" name="Int. J. Syst. Evol. Microbiol.">
        <title>The Global Catalogue of Microorganisms (GCM) 10K type strain sequencing project: providing services to taxonomists for standard genome sequencing and annotation.</title>
        <authorList>
            <consortium name="The Broad Institute Genomics Platform"/>
            <consortium name="The Broad Institute Genome Sequencing Center for Infectious Disease"/>
            <person name="Wu L."/>
            <person name="Ma J."/>
        </authorList>
    </citation>
    <scope>NUCLEOTIDE SEQUENCE [LARGE SCALE GENOMIC DNA]</scope>
    <source>
        <strain evidence="11">JCM 17217</strain>
    </source>
</reference>
<dbReference type="Proteomes" id="UP001501556">
    <property type="component" value="Unassembled WGS sequence"/>
</dbReference>
<keyword evidence="7" id="KW-0812">Transmembrane</keyword>
<proteinExistence type="predicted"/>
<dbReference type="PROSITE" id="PS51007">
    <property type="entry name" value="CYTC"/>
    <property type="match status" value="1"/>
</dbReference>
<dbReference type="Pfam" id="PF00034">
    <property type="entry name" value="Cytochrom_C"/>
    <property type="match status" value="1"/>
</dbReference>
<keyword evidence="2 6" id="KW-0349">Heme</keyword>
<dbReference type="PANTHER" id="PTHR39425:SF1">
    <property type="entry name" value="CYTOCHROME C7-LIKE DOMAIN-CONTAINING PROTEIN"/>
    <property type="match status" value="1"/>
</dbReference>
<keyword evidence="3 6" id="KW-0479">Metal-binding</keyword>
<name>A0ABP7Q6E8_9BACT</name>
<organism evidence="10 11">
    <name type="scientific">Hymenobacter antarcticus</name>
    <dbReference type="NCBI Taxonomy" id="486270"/>
    <lineage>
        <taxon>Bacteria</taxon>
        <taxon>Pseudomonadati</taxon>
        <taxon>Bacteroidota</taxon>
        <taxon>Cytophagia</taxon>
        <taxon>Cytophagales</taxon>
        <taxon>Hymenobacteraceae</taxon>
        <taxon>Hymenobacter</taxon>
    </lineage>
</organism>
<keyword evidence="5 6" id="KW-0408">Iron</keyword>
<dbReference type="SUPFAM" id="SSF48695">
    <property type="entry name" value="Multiheme cytochromes"/>
    <property type="match status" value="1"/>
</dbReference>
<accession>A0ABP7Q6E8</accession>
<comment type="caution">
    <text evidence="10">The sequence shown here is derived from an EMBL/GenBank/DDBJ whole genome shotgun (WGS) entry which is preliminary data.</text>
</comment>
<evidence type="ECO:0000256" key="6">
    <source>
        <dbReference type="PROSITE-ProRule" id="PRU00433"/>
    </source>
</evidence>
<keyword evidence="4" id="KW-0249">Electron transport</keyword>
<evidence type="ECO:0000313" key="11">
    <source>
        <dbReference type="Proteomes" id="UP001501556"/>
    </source>
</evidence>
<evidence type="ECO:0000256" key="2">
    <source>
        <dbReference type="ARBA" id="ARBA00022617"/>
    </source>
</evidence>
<dbReference type="Pfam" id="PF02085">
    <property type="entry name" value="Cytochrom_CIII"/>
    <property type="match status" value="1"/>
</dbReference>
<dbReference type="Gene3D" id="3.90.10.10">
    <property type="entry name" value="Cytochrome C3"/>
    <property type="match status" value="2"/>
</dbReference>
<dbReference type="PANTHER" id="PTHR39425">
    <property type="entry name" value="LIPOPROTEIN CYTOCHROME C"/>
    <property type="match status" value="1"/>
</dbReference>
<evidence type="ECO:0000256" key="1">
    <source>
        <dbReference type="ARBA" id="ARBA00022448"/>
    </source>
</evidence>
<protein>
    <submittedName>
        <fullName evidence="10">C-type cytochrome</fullName>
    </submittedName>
</protein>
<gene>
    <name evidence="10" type="ORF">GCM10022407_23230</name>
</gene>
<dbReference type="Gene3D" id="1.10.760.10">
    <property type="entry name" value="Cytochrome c-like domain"/>
    <property type="match status" value="1"/>
</dbReference>
<feature type="transmembrane region" description="Helical" evidence="7">
    <location>
        <begin position="251"/>
        <end position="274"/>
    </location>
</feature>
<keyword evidence="7" id="KW-1133">Transmembrane helix</keyword>
<evidence type="ECO:0000256" key="7">
    <source>
        <dbReference type="SAM" id="Phobius"/>
    </source>
</evidence>
<feature type="chain" id="PRO_5047279777" evidence="8">
    <location>
        <begin position="27"/>
        <end position="446"/>
    </location>
</feature>
<evidence type="ECO:0000256" key="5">
    <source>
        <dbReference type="ARBA" id="ARBA00023004"/>
    </source>
</evidence>
<keyword evidence="11" id="KW-1185">Reference proteome</keyword>
<evidence type="ECO:0000256" key="4">
    <source>
        <dbReference type="ARBA" id="ARBA00022982"/>
    </source>
</evidence>
<dbReference type="RefSeq" id="WP_345124437.1">
    <property type="nucleotide sequence ID" value="NZ_BAABDI010000015.1"/>
</dbReference>
<sequence>MNSIRPRSLPHLLLALFLTFAGAQQAAAQAPADAADVKKEGVVPGATAAATPATIAAPAAGGGDAAAIAAGDALFKGNCTQCHAINEQVVGPALSGITKRRTIAWLIPWIKNSSKVVASGDEYAVAIYNKYNKQQMPSFALSDKEITSIFAYVTAEEGKGGGAGPTVANVAAVDGKDGAEAGTESGGGKYVDVLLIVLVVVLIVLVVTLVIIGNLMKDVLRGRKDLDGRDVEILEQRFDWNKFYRSPKLRAIVGTVFALVLLYEGVQSVMAVGLTQGYQPTQPIAFSHKLHAGEHQINCAYCHTSVYKSKSANIPSANICMNCHSQIKTESPEIKKIYRAIERKQPIQWVRIHNLPDLAYFNHSQHTQVAGLQCQTCHGPIQNMEVVYQYSALTMGWCINCHREMPINAKDNKYYDNLVKLHDTKNAGAPFTVSSNGGTECSKCHY</sequence>
<keyword evidence="8" id="KW-0732">Signal</keyword>
<dbReference type="InterPro" id="IPR036280">
    <property type="entry name" value="Multihaem_cyt_sf"/>
</dbReference>
<feature type="transmembrane region" description="Helical" evidence="7">
    <location>
        <begin position="193"/>
        <end position="216"/>
    </location>
</feature>
<dbReference type="EMBL" id="BAABDI010000015">
    <property type="protein sequence ID" value="GAA3977262.1"/>
    <property type="molecule type" value="Genomic_DNA"/>
</dbReference>
<evidence type="ECO:0000259" key="9">
    <source>
        <dbReference type="PROSITE" id="PS51007"/>
    </source>
</evidence>
<evidence type="ECO:0000256" key="8">
    <source>
        <dbReference type="SAM" id="SignalP"/>
    </source>
</evidence>
<dbReference type="InterPro" id="IPR020942">
    <property type="entry name" value="Cyt_c_III_dom"/>
</dbReference>
<dbReference type="SUPFAM" id="SSF46626">
    <property type="entry name" value="Cytochrome c"/>
    <property type="match status" value="1"/>
</dbReference>
<evidence type="ECO:0000313" key="10">
    <source>
        <dbReference type="EMBL" id="GAA3977262.1"/>
    </source>
</evidence>
<dbReference type="InterPro" id="IPR036909">
    <property type="entry name" value="Cyt_c-like_dom_sf"/>
</dbReference>